<gene>
    <name evidence="2" type="ORF">QJS10_CPB17g02507</name>
</gene>
<dbReference type="EMBL" id="JAUJYO010000017">
    <property type="protein sequence ID" value="KAK1293282.1"/>
    <property type="molecule type" value="Genomic_DNA"/>
</dbReference>
<dbReference type="PANTHER" id="PTHR34464">
    <property type="entry name" value="OS09G0376300 PROTEIN"/>
    <property type="match status" value="1"/>
</dbReference>
<protein>
    <submittedName>
        <fullName evidence="2">Uncharacterized protein</fullName>
    </submittedName>
</protein>
<evidence type="ECO:0000313" key="3">
    <source>
        <dbReference type="Proteomes" id="UP001180020"/>
    </source>
</evidence>
<accession>A0AAV9CXI4</accession>
<evidence type="ECO:0000313" key="2">
    <source>
        <dbReference type="EMBL" id="KAK1293282.1"/>
    </source>
</evidence>
<evidence type="ECO:0000256" key="1">
    <source>
        <dbReference type="SAM" id="MobiDB-lite"/>
    </source>
</evidence>
<feature type="compositionally biased region" description="Polar residues" evidence="1">
    <location>
        <begin position="36"/>
        <end position="46"/>
    </location>
</feature>
<dbReference type="Proteomes" id="UP001180020">
    <property type="component" value="Unassembled WGS sequence"/>
</dbReference>
<organism evidence="2 3">
    <name type="scientific">Acorus calamus</name>
    <name type="common">Sweet flag</name>
    <dbReference type="NCBI Taxonomy" id="4465"/>
    <lineage>
        <taxon>Eukaryota</taxon>
        <taxon>Viridiplantae</taxon>
        <taxon>Streptophyta</taxon>
        <taxon>Embryophyta</taxon>
        <taxon>Tracheophyta</taxon>
        <taxon>Spermatophyta</taxon>
        <taxon>Magnoliopsida</taxon>
        <taxon>Liliopsida</taxon>
        <taxon>Acoraceae</taxon>
        <taxon>Acorus</taxon>
    </lineage>
</organism>
<reference evidence="2" key="2">
    <citation type="submission" date="2023-06" db="EMBL/GenBank/DDBJ databases">
        <authorList>
            <person name="Ma L."/>
            <person name="Liu K.-W."/>
            <person name="Li Z."/>
            <person name="Hsiao Y.-Y."/>
            <person name="Qi Y."/>
            <person name="Fu T."/>
            <person name="Tang G."/>
            <person name="Zhang D."/>
            <person name="Sun W.-H."/>
            <person name="Liu D.-K."/>
            <person name="Li Y."/>
            <person name="Chen G.-Z."/>
            <person name="Liu X.-D."/>
            <person name="Liao X.-Y."/>
            <person name="Jiang Y.-T."/>
            <person name="Yu X."/>
            <person name="Hao Y."/>
            <person name="Huang J."/>
            <person name="Zhao X.-W."/>
            <person name="Ke S."/>
            <person name="Chen Y.-Y."/>
            <person name="Wu W.-L."/>
            <person name="Hsu J.-L."/>
            <person name="Lin Y.-F."/>
            <person name="Huang M.-D."/>
            <person name="Li C.-Y."/>
            <person name="Huang L."/>
            <person name="Wang Z.-W."/>
            <person name="Zhao X."/>
            <person name="Zhong W.-Y."/>
            <person name="Peng D.-H."/>
            <person name="Ahmad S."/>
            <person name="Lan S."/>
            <person name="Zhang J.-S."/>
            <person name="Tsai W.-C."/>
            <person name="Van De Peer Y."/>
            <person name="Liu Z.-J."/>
        </authorList>
    </citation>
    <scope>NUCLEOTIDE SEQUENCE</scope>
    <source>
        <strain evidence="2">CP</strain>
        <tissue evidence="2">Leaves</tissue>
    </source>
</reference>
<dbReference type="AlphaFoldDB" id="A0AAV9CXI4"/>
<sequence>MALAFTTRLSCLLLGGRGRGRGRGRATKEEHEPSAAPSNPQMNPATSDVGLGFRDPDAVRFCGVSSPRRVRRKWQSREERKRIDREYDMVIVPSDGDCLSGSESDDSDWSIGWLEPHSSDLMGSDDSDSEGSFAVLVPCYRRGRNERAESPKDRVLGAINGFTNGMISSENDNYMERWLASLRNS</sequence>
<feature type="region of interest" description="Disordered" evidence="1">
    <location>
        <begin position="16"/>
        <end position="50"/>
    </location>
</feature>
<dbReference type="PANTHER" id="PTHR34464:SF3">
    <property type="entry name" value="OS09G0376300 PROTEIN"/>
    <property type="match status" value="1"/>
</dbReference>
<proteinExistence type="predicted"/>
<reference evidence="2" key="1">
    <citation type="journal article" date="2023" name="Nat. Commun.">
        <title>Diploid and tetraploid genomes of Acorus and the evolution of monocots.</title>
        <authorList>
            <person name="Ma L."/>
            <person name="Liu K.W."/>
            <person name="Li Z."/>
            <person name="Hsiao Y.Y."/>
            <person name="Qi Y."/>
            <person name="Fu T."/>
            <person name="Tang G.D."/>
            <person name="Zhang D."/>
            <person name="Sun W.H."/>
            <person name="Liu D.K."/>
            <person name="Li Y."/>
            <person name="Chen G.Z."/>
            <person name="Liu X.D."/>
            <person name="Liao X.Y."/>
            <person name="Jiang Y.T."/>
            <person name="Yu X."/>
            <person name="Hao Y."/>
            <person name="Huang J."/>
            <person name="Zhao X.W."/>
            <person name="Ke S."/>
            <person name="Chen Y.Y."/>
            <person name="Wu W.L."/>
            <person name="Hsu J.L."/>
            <person name="Lin Y.F."/>
            <person name="Huang M.D."/>
            <person name="Li C.Y."/>
            <person name="Huang L."/>
            <person name="Wang Z.W."/>
            <person name="Zhao X."/>
            <person name="Zhong W.Y."/>
            <person name="Peng D.H."/>
            <person name="Ahmad S."/>
            <person name="Lan S."/>
            <person name="Zhang J.S."/>
            <person name="Tsai W.C."/>
            <person name="Van de Peer Y."/>
            <person name="Liu Z.J."/>
        </authorList>
    </citation>
    <scope>NUCLEOTIDE SEQUENCE</scope>
    <source>
        <strain evidence="2">CP</strain>
    </source>
</reference>
<keyword evidence="3" id="KW-1185">Reference proteome</keyword>
<comment type="caution">
    <text evidence="2">The sequence shown here is derived from an EMBL/GenBank/DDBJ whole genome shotgun (WGS) entry which is preliminary data.</text>
</comment>
<name>A0AAV9CXI4_ACOCL</name>